<feature type="region of interest" description="Disordered" evidence="1">
    <location>
        <begin position="1"/>
        <end position="45"/>
    </location>
</feature>
<proteinExistence type="predicted"/>
<dbReference type="Proteomes" id="UP000177652">
    <property type="component" value="Unassembled WGS sequence"/>
</dbReference>
<gene>
    <name evidence="2" type="ORF">A3D71_03860</name>
</gene>
<evidence type="ECO:0000313" key="2">
    <source>
        <dbReference type="EMBL" id="OGG65741.1"/>
    </source>
</evidence>
<comment type="caution">
    <text evidence="2">The sequence shown here is derived from an EMBL/GenBank/DDBJ whole genome shotgun (WGS) entry which is preliminary data.</text>
</comment>
<dbReference type="EMBL" id="MFLK01000033">
    <property type="protein sequence ID" value="OGG65741.1"/>
    <property type="molecule type" value="Genomic_DNA"/>
</dbReference>
<feature type="region of interest" description="Disordered" evidence="1">
    <location>
        <begin position="60"/>
        <end position="79"/>
    </location>
</feature>
<evidence type="ECO:0000256" key="1">
    <source>
        <dbReference type="SAM" id="MobiDB-lite"/>
    </source>
</evidence>
<protein>
    <submittedName>
        <fullName evidence="2">Uncharacterized protein</fullName>
    </submittedName>
</protein>
<evidence type="ECO:0000313" key="3">
    <source>
        <dbReference type="Proteomes" id="UP000177652"/>
    </source>
</evidence>
<accession>A0A1F6DWE0</accession>
<sequence>MRISNSYKVKKTLSKEDIEKREKEIKTHAEEVTDEAHASSIERKKGRDVLQPWDHDFLKKQAEKKTGGPKPPIEGVAGRIFDGKPFDATKEVTWTDVSRCSQVLVKIERDALEESASRPLLLARGPIAMNLKILTGEPVATCNEALHQEMLAARDVLRGRLMGTETPEAAAQDFLKAEAEIRIIFGDAPLALTETEQGKLLSLFEEYRKLDTRWYKFAENAARAKIAFPNLPLDVSDSDRRSINVEIHTYAYGADEAAITSKAPTFAYLTACLTIVGRNNIDMTSNLWNNMRVAFRAAQRRLSHDSSKRLSDRYNGSDGAKEAESFSRFAASLKIIAAARVEVTDKGLEIVDRKIERPSGIEIDPATLEFISSEKQELMALERTGLYVFHGSGRDLDKLEPRQAIDSQTGPDGPPAVFASNAAEYAIFMAVVAPLGQTSSGATVSNDAPPVFHFEASKETLDRLTDDSFGFVYVFNKDEFEPHKGAGIEFKSLQEVHPLKKIRVSKRDLPKNIGVIPE</sequence>
<feature type="compositionally biased region" description="Basic and acidic residues" evidence="1">
    <location>
        <begin position="13"/>
        <end position="45"/>
    </location>
</feature>
<reference evidence="2 3" key="1">
    <citation type="journal article" date="2016" name="Nat. Commun.">
        <title>Thousands of microbial genomes shed light on interconnected biogeochemical processes in an aquifer system.</title>
        <authorList>
            <person name="Anantharaman K."/>
            <person name="Brown C.T."/>
            <person name="Hug L.A."/>
            <person name="Sharon I."/>
            <person name="Castelle C.J."/>
            <person name="Probst A.J."/>
            <person name="Thomas B.C."/>
            <person name="Singh A."/>
            <person name="Wilkins M.J."/>
            <person name="Karaoz U."/>
            <person name="Brodie E.L."/>
            <person name="Williams K.H."/>
            <person name="Hubbard S.S."/>
            <person name="Banfield J.F."/>
        </authorList>
    </citation>
    <scope>NUCLEOTIDE SEQUENCE [LARGE SCALE GENOMIC DNA]</scope>
</reference>
<organism evidence="2 3">
    <name type="scientific">Candidatus Kaiserbacteria bacterium RIFCSPHIGHO2_02_FULL_55_20</name>
    <dbReference type="NCBI Taxonomy" id="1798497"/>
    <lineage>
        <taxon>Bacteria</taxon>
        <taxon>Candidatus Kaiseribacteriota</taxon>
    </lineage>
</organism>
<name>A0A1F6DWE0_9BACT</name>
<dbReference type="AlphaFoldDB" id="A0A1F6DWE0"/>